<feature type="domain" description="Periplasmic binding protein" evidence="4">
    <location>
        <begin position="13"/>
        <end position="292"/>
    </location>
</feature>
<dbReference type="CDD" id="cd06324">
    <property type="entry name" value="PBP1_ABC_sugar_binding-like"/>
    <property type="match status" value="1"/>
</dbReference>
<comment type="caution">
    <text evidence="5">The sequence shown here is derived from an EMBL/GenBank/DDBJ whole genome shotgun (WGS) entry which is preliminary data.</text>
</comment>
<dbReference type="RefSeq" id="WP_174862762.1">
    <property type="nucleotide sequence ID" value="NZ_JARXOV010000012.1"/>
</dbReference>
<dbReference type="PANTHER" id="PTHR46847:SF2">
    <property type="entry name" value="ABC TRANSPORTER SUGAR-BINDING PROTEIN"/>
    <property type="match status" value="1"/>
</dbReference>
<evidence type="ECO:0000256" key="1">
    <source>
        <dbReference type="ARBA" id="ARBA00004196"/>
    </source>
</evidence>
<accession>A0ABV4IAW9</accession>
<comment type="similarity">
    <text evidence="2">Belongs to the bacterial solute-binding protein 2 family.</text>
</comment>
<reference evidence="5 6" key="1">
    <citation type="submission" date="2024-08" db="EMBL/GenBank/DDBJ databases">
        <authorList>
            <person name="Feng Z."/>
            <person name="Ronholm J."/>
        </authorList>
    </citation>
    <scope>NUCLEOTIDE SEQUENCE [LARGE SCALE GENOMIC DNA]</scope>
    <source>
        <strain evidence="5 6">4-AB0-8</strain>
    </source>
</reference>
<keyword evidence="6" id="KW-1185">Reference proteome</keyword>
<evidence type="ECO:0000313" key="5">
    <source>
        <dbReference type="EMBL" id="MEZ2738992.1"/>
    </source>
</evidence>
<dbReference type="Proteomes" id="UP001567350">
    <property type="component" value="Unassembled WGS sequence"/>
</dbReference>
<dbReference type="EMBL" id="JBGJLR010000004">
    <property type="protein sequence ID" value="MEZ2738992.1"/>
    <property type="molecule type" value="Genomic_DNA"/>
</dbReference>
<protein>
    <submittedName>
        <fullName evidence="5">ABC transporter substrate-binding protein</fullName>
    </submittedName>
</protein>
<dbReference type="PANTHER" id="PTHR46847">
    <property type="entry name" value="D-ALLOSE-BINDING PERIPLASMIC PROTEIN-RELATED"/>
    <property type="match status" value="1"/>
</dbReference>
<dbReference type="InterPro" id="IPR025997">
    <property type="entry name" value="SBP_2_dom"/>
</dbReference>
<evidence type="ECO:0000256" key="3">
    <source>
        <dbReference type="ARBA" id="ARBA00022729"/>
    </source>
</evidence>
<name>A0ABV4IAW9_9BURK</name>
<evidence type="ECO:0000313" key="6">
    <source>
        <dbReference type="Proteomes" id="UP001567350"/>
    </source>
</evidence>
<dbReference type="SUPFAM" id="SSF53822">
    <property type="entry name" value="Periplasmic binding protein-like I"/>
    <property type="match status" value="1"/>
</dbReference>
<sequence length="355" mass="39849">MLVAGTPAFAQSVVFLNPGKSNEAYWRSSAQAMQKAADSLGMQLRVLYAQRNRLEPVAMAQKLANLPKSERPDYVVFSNDYSTAPSILKALEGSGIQAFMAFSGIQEELRPQVGVPRGKFPFWLGSLEPNAEDAGYLTAQALIQKALKMPALRDAQGKLQMVAIAGDRSTPASIARNQGMRKAVREAQGMVVLRQEVYGEWRQDKARDQALGLFQRYPEVRLVWAGNDLMAFGAMDAWRQQGGLPGTDALFSGINTSEQAFDWLRKGQLTALAGGHFMAGAWAMVMLYDHYRGVDFLDEGLELRRNMFELFDARNSQQFEQHFSQTAVRLDFRAFSKYLNPQLRRYQFELAQLLR</sequence>
<dbReference type="InterPro" id="IPR028082">
    <property type="entry name" value="Peripla_BP_I"/>
</dbReference>
<dbReference type="Pfam" id="PF13407">
    <property type="entry name" value="Peripla_BP_4"/>
    <property type="match status" value="1"/>
</dbReference>
<organism evidence="5 6">
    <name type="scientific">Comamonas jiangduensis</name>
    <dbReference type="NCBI Taxonomy" id="1194168"/>
    <lineage>
        <taxon>Bacteria</taxon>
        <taxon>Pseudomonadati</taxon>
        <taxon>Pseudomonadota</taxon>
        <taxon>Betaproteobacteria</taxon>
        <taxon>Burkholderiales</taxon>
        <taxon>Comamonadaceae</taxon>
        <taxon>Comamonas</taxon>
    </lineage>
</organism>
<comment type="subcellular location">
    <subcellularLocation>
        <location evidence="1">Cell envelope</location>
    </subcellularLocation>
</comment>
<proteinExistence type="inferred from homology"/>
<gene>
    <name evidence="5" type="ORF">ACBP88_05855</name>
</gene>
<evidence type="ECO:0000256" key="2">
    <source>
        <dbReference type="ARBA" id="ARBA00007639"/>
    </source>
</evidence>
<dbReference type="GeneID" id="300071766"/>
<keyword evidence="3" id="KW-0732">Signal</keyword>
<dbReference type="Gene3D" id="3.40.50.2300">
    <property type="match status" value="2"/>
</dbReference>
<evidence type="ECO:0000259" key="4">
    <source>
        <dbReference type="Pfam" id="PF13407"/>
    </source>
</evidence>